<dbReference type="GO" id="GO:0016747">
    <property type="term" value="F:acyltransferase activity, transferring groups other than amino-acyl groups"/>
    <property type="evidence" value="ECO:0007669"/>
    <property type="project" value="InterPro"/>
</dbReference>
<proteinExistence type="predicted"/>
<dbReference type="Pfam" id="PF00583">
    <property type="entry name" value="Acetyltransf_1"/>
    <property type="match status" value="1"/>
</dbReference>
<reference evidence="2 3" key="1">
    <citation type="journal article" date="2014" name="Int. J. Syst. Evol. Microbiol.">
        <title>Celeribacter indicus sp. nov., a polycyclic aromatic hydrocarbon-degrading bacterium from deep-sea sediment and reclassification of Huaishuia halophila as Celeribacter halophilus comb. nov.</title>
        <authorList>
            <person name="Lai Q."/>
            <person name="Cao J."/>
            <person name="Yuan J."/>
            <person name="Li F."/>
            <person name="Shao Z."/>
        </authorList>
    </citation>
    <scope>NUCLEOTIDE SEQUENCE [LARGE SCALE GENOMIC DNA]</scope>
    <source>
        <strain evidence="2">P73</strain>
    </source>
</reference>
<gene>
    <name evidence="2" type="ORF">P73_3286</name>
</gene>
<dbReference type="KEGG" id="cid:P73_3286"/>
<protein>
    <submittedName>
        <fullName evidence="2">N-acetyltransferase GCN5</fullName>
    </submittedName>
</protein>
<name>A0A0B5E4N3_9RHOB</name>
<dbReference type="Proteomes" id="UP000031521">
    <property type="component" value="Chromosome"/>
</dbReference>
<dbReference type="PROSITE" id="PS51186">
    <property type="entry name" value="GNAT"/>
    <property type="match status" value="1"/>
</dbReference>
<dbReference type="InterPro" id="IPR000182">
    <property type="entry name" value="GNAT_dom"/>
</dbReference>
<dbReference type="SUPFAM" id="SSF55729">
    <property type="entry name" value="Acyl-CoA N-acyltransferases (Nat)"/>
    <property type="match status" value="1"/>
</dbReference>
<sequence>MTVTISPLPRDALDRVAGFSLPPEQAQFSGLPARTMDDAPPDRDGHVIEEDGTPVGFFAIDRGYATAHEFAEAGALGLRMFLIDRRAQGRGIASAACRQLAGYLARAYPDRALCYLTVNCRNPHARRAYLNGGFTDTGALYHGGAIGPQHILRLALR</sequence>
<dbReference type="AlphaFoldDB" id="A0A0B5E4N3"/>
<evidence type="ECO:0000313" key="3">
    <source>
        <dbReference type="Proteomes" id="UP000031521"/>
    </source>
</evidence>
<dbReference type="EMBL" id="CP004393">
    <property type="protein sequence ID" value="AJE48001.1"/>
    <property type="molecule type" value="Genomic_DNA"/>
</dbReference>
<dbReference type="Gene3D" id="3.40.630.30">
    <property type="match status" value="1"/>
</dbReference>
<dbReference type="InterPro" id="IPR016181">
    <property type="entry name" value="Acyl_CoA_acyltransferase"/>
</dbReference>
<dbReference type="CDD" id="cd04301">
    <property type="entry name" value="NAT_SF"/>
    <property type="match status" value="1"/>
</dbReference>
<evidence type="ECO:0000259" key="1">
    <source>
        <dbReference type="PROSITE" id="PS51186"/>
    </source>
</evidence>
<keyword evidence="3" id="KW-1185">Reference proteome</keyword>
<accession>A0A0B5E4N3</accession>
<feature type="domain" description="N-acetyltransferase" evidence="1">
    <location>
        <begin position="3"/>
        <end position="157"/>
    </location>
</feature>
<evidence type="ECO:0000313" key="2">
    <source>
        <dbReference type="EMBL" id="AJE48001.1"/>
    </source>
</evidence>
<keyword evidence="2" id="KW-0808">Transferase</keyword>
<dbReference type="STRING" id="1208324.P73_3286"/>
<dbReference type="RefSeq" id="WP_043870431.1">
    <property type="nucleotide sequence ID" value="NZ_CP004393.1"/>
</dbReference>
<dbReference type="HOGENOM" id="CLU_111226_3_0_5"/>
<organism evidence="2 3">
    <name type="scientific">Celeribacter indicus</name>
    <dbReference type="NCBI Taxonomy" id="1208324"/>
    <lineage>
        <taxon>Bacteria</taxon>
        <taxon>Pseudomonadati</taxon>
        <taxon>Pseudomonadota</taxon>
        <taxon>Alphaproteobacteria</taxon>
        <taxon>Rhodobacterales</taxon>
        <taxon>Roseobacteraceae</taxon>
        <taxon>Celeribacter</taxon>
    </lineage>
</organism>